<dbReference type="SUPFAM" id="SSF48208">
    <property type="entry name" value="Six-hairpin glycosidases"/>
    <property type="match status" value="1"/>
</dbReference>
<organism evidence="5 6">
    <name type="scientific">Vagococcus fluvialis bH819</name>
    <dbReference type="NCBI Taxonomy" id="1255619"/>
    <lineage>
        <taxon>Bacteria</taxon>
        <taxon>Bacillati</taxon>
        <taxon>Bacillota</taxon>
        <taxon>Bacilli</taxon>
        <taxon>Lactobacillales</taxon>
        <taxon>Enterococcaceae</taxon>
        <taxon>Vagococcus</taxon>
    </lineage>
</organism>
<protein>
    <submittedName>
        <fullName evidence="5">Endoglucanase Y</fullName>
    </submittedName>
</protein>
<dbReference type="GO" id="GO:0005975">
    <property type="term" value="P:carbohydrate metabolic process"/>
    <property type="evidence" value="ECO:0007669"/>
    <property type="project" value="InterPro"/>
</dbReference>
<evidence type="ECO:0000313" key="6">
    <source>
        <dbReference type="Proteomes" id="UP000195918"/>
    </source>
</evidence>
<feature type="transmembrane region" description="Helical" evidence="4">
    <location>
        <begin position="6"/>
        <end position="27"/>
    </location>
</feature>
<keyword evidence="3" id="KW-0326">Glycosidase</keyword>
<name>A0A1X6WLE8_9ENTE</name>
<dbReference type="GO" id="GO:0004553">
    <property type="term" value="F:hydrolase activity, hydrolyzing O-glycosyl compounds"/>
    <property type="evidence" value="ECO:0007669"/>
    <property type="project" value="InterPro"/>
</dbReference>
<gene>
    <name evidence="5" type="ORF">FM121_03215</name>
</gene>
<evidence type="ECO:0000313" key="5">
    <source>
        <dbReference type="EMBL" id="SLM85080.1"/>
    </source>
</evidence>
<accession>A0A1X6WLE8</accession>
<comment type="similarity">
    <text evidence="1">Belongs to the glycosyl hydrolase 8 (cellulase D) family.</text>
</comment>
<evidence type="ECO:0000256" key="2">
    <source>
        <dbReference type="ARBA" id="ARBA00022801"/>
    </source>
</evidence>
<evidence type="ECO:0000256" key="4">
    <source>
        <dbReference type="SAM" id="Phobius"/>
    </source>
</evidence>
<dbReference type="Pfam" id="PF01270">
    <property type="entry name" value="Glyco_hydro_8"/>
    <property type="match status" value="1"/>
</dbReference>
<dbReference type="Gene3D" id="1.50.10.10">
    <property type="match status" value="1"/>
</dbReference>
<evidence type="ECO:0000256" key="3">
    <source>
        <dbReference type="ARBA" id="ARBA00023295"/>
    </source>
</evidence>
<dbReference type="InterPro" id="IPR012341">
    <property type="entry name" value="6hp_glycosidase-like_sf"/>
</dbReference>
<dbReference type="EMBL" id="FWFD01000007">
    <property type="protein sequence ID" value="SLM85080.1"/>
    <property type="molecule type" value="Genomic_DNA"/>
</dbReference>
<dbReference type="RefSeq" id="WP_179203784.1">
    <property type="nucleotide sequence ID" value="NZ_FWFD01000007.1"/>
</dbReference>
<keyword evidence="4" id="KW-1133">Transmembrane helix</keyword>
<evidence type="ECO:0000256" key="1">
    <source>
        <dbReference type="ARBA" id="ARBA00009209"/>
    </source>
</evidence>
<proteinExistence type="inferred from homology"/>
<dbReference type="PRINTS" id="PR00735">
    <property type="entry name" value="GLHYDRLASE8"/>
</dbReference>
<dbReference type="InterPro" id="IPR002037">
    <property type="entry name" value="Glyco_hydro_8"/>
</dbReference>
<keyword evidence="6" id="KW-1185">Reference proteome</keyword>
<dbReference type="InterPro" id="IPR008928">
    <property type="entry name" value="6-hairpin_glycosidase_sf"/>
</dbReference>
<reference evidence="6" key="1">
    <citation type="submission" date="2017-02" db="EMBL/GenBank/DDBJ databases">
        <authorList>
            <person name="Dridi B."/>
        </authorList>
    </citation>
    <scope>NUCLEOTIDE SEQUENCE [LARGE SCALE GENOMIC DNA]</scope>
    <source>
        <strain evidence="6">bH819</strain>
    </source>
</reference>
<keyword evidence="2" id="KW-0378">Hydrolase</keyword>
<keyword evidence="4" id="KW-0812">Transmembrane</keyword>
<dbReference type="AlphaFoldDB" id="A0A1X6WLE8"/>
<sequence>MKKKPLLVWFIFGVSLIGYIVILKMSIQKNDTDQEEKMFHDWYDSYVLKNKYGSFVNTSNNKKKPIALSEGQGYGLVITVLAGEKGYAKEAQFNELLTYYDHFKVSEINGLMKWKQEIINGKWQSVDNNNATDGDLDIAYALFKAAEVWPNSKVNYQKKALTILTSIKKNNYNDKTEVLTVGNWATNSKFYANLFRSSDVMPLYFDLFFEKTNDLFWIKIKENSLDLLTELSNGSQSGLIPDFAWISQKGVKPAESRDVTAETDGDYGYNSLRIPLRLANSEDEKAKELTYKLLTFFANQNQVKSGYSLEGKPLTDYPSVSYSAPLLLASENQSEFSGVFSDASWIMYEPTTGDNYYGDSLKVLAVLQLK</sequence>
<dbReference type="Proteomes" id="UP000195918">
    <property type="component" value="Unassembled WGS sequence"/>
</dbReference>
<keyword evidence="4" id="KW-0472">Membrane</keyword>